<name>A0AA88GRR2_NAELO</name>
<dbReference type="InterPro" id="IPR015915">
    <property type="entry name" value="Kelch-typ_b-propeller"/>
</dbReference>
<protein>
    <recommendedName>
        <fullName evidence="4">C2 domain-containing protein</fullName>
    </recommendedName>
</protein>
<dbReference type="AlphaFoldDB" id="A0AA88GRR2"/>
<keyword evidence="2" id="KW-0677">Repeat</keyword>
<evidence type="ECO:0000259" key="4">
    <source>
        <dbReference type="PROSITE" id="PS50004"/>
    </source>
</evidence>
<dbReference type="InterPro" id="IPR035892">
    <property type="entry name" value="C2_domain_sf"/>
</dbReference>
<evidence type="ECO:0000313" key="6">
    <source>
        <dbReference type="Proteomes" id="UP000816034"/>
    </source>
</evidence>
<feature type="compositionally biased region" description="Low complexity" evidence="3">
    <location>
        <begin position="150"/>
        <end position="172"/>
    </location>
</feature>
<dbReference type="PROSITE" id="PS50004">
    <property type="entry name" value="C2"/>
    <property type="match status" value="1"/>
</dbReference>
<organism evidence="5 6">
    <name type="scientific">Naegleria lovaniensis</name>
    <name type="common">Amoeba</name>
    <dbReference type="NCBI Taxonomy" id="51637"/>
    <lineage>
        <taxon>Eukaryota</taxon>
        <taxon>Discoba</taxon>
        <taxon>Heterolobosea</taxon>
        <taxon>Tetramitia</taxon>
        <taxon>Eutetramitia</taxon>
        <taxon>Vahlkampfiidae</taxon>
        <taxon>Naegleria</taxon>
    </lineage>
</organism>
<accession>A0AA88GRR2</accession>
<dbReference type="PANTHER" id="PTHR23244:SF471">
    <property type="entry name" value="GUANINE NUCLEOTIDE-BINDING PROTEIN SUBUNIT BETA 1-RELATED"/>
    <property type="match status" value="1"/>
</dbReference>
<dbReference type="Proteomes" id="UP000816034">
    <property type="component" value="Unassembled WGS sequence"/>
</dbReference>
<evidence type="ECO:0000256" key="3">
    <source>
        <dbReference type="SAM" id="MobiDB-lite"/>
    </source>
</evidence>
<gene>
    <name evidence="5" type="ORF">C9374_001259</name>
</gene>
<reference evidence="5 6" key="1">
    <citation type="journal article" date="2018" name="BMC Genomics">
        <title>The genome of Naegleria lovaniensis, the basis for a comparative approach to unravel pathogenicity factors of the human pathogenic amoeba N. fowleri.</title>
        <authorList>
            <person name="Liechti N."/>
            <person name="Schurch N."/>
            <person name="Bruggmann R."/>
            <person name="Wittwer M."/>
        </authorList>
    </citation>
    <scope>NUCLEOTIDE SEQUENCE [LARGE SCALE GENOMIC DNA]</scope>
    <source>
        <strain evidence="5 6">ATCC 30569</strain>
    </source>
</reference>
<feature type="domain" description="C2" evidence="4">
    <location>
        <begin position="1"/>
        <end position="90"/>
    </location>
</feature>
<keyword evidence="1" id="KW-0880">Kelch repeat</keyword>
<dbReference type="PANTHER" id="PTHR23244">
    <property type="entry name" value="KELCH REPEAT DOMAIN"/>
    <property type="match status" value="1"/>
</dbReference>
<dbReference type="RefSeq" id="XP_044551657.1">
    <property type="nucleotide sequence ID" value="XM_044688370.1"/>
</dbReference>
<dbReference type="SMART" id="SM00239">
    <property type="entry name" value="C2"/>
    <property type="match status" value="1"/>
</dbReference>
<keyword evidence="6" id="KW-1185">Reference proteome</keyword>
<dbReference type="InterPro" id="IPR000008">
    <property type="entry name" value="C2_dom"/>
</dbReference>
<sequence>MPALLHVKILEGRDLLAKDVTGSSDPQKANTTSCLDDEEFDLPVSDPLKEMIVFDVYDKDLLTQDDLLGYCSVPLNTLRKGVKEKLTLTLMGVERGSLIVELFTNDFGRGSSEEDSHIIYDLHGNKFIHSEMIHKSHDIMNNNHGEKKTNNNTSSCGSNSNNSTGAGTDTNSHGTTSINGSSIEQVIVSSSSPSTTATTTTPPQITPMGIPSATMTTPPPTMWVHHTVLTTVTTTTFVPLTASSTTIVAMDNAIADTSCTTTGIVPFVSSSSFSQGMEDMQHSDIQHSLLSIPDEVLGLILSFSTMTDGAKWRFSKNVSEFLLRRGHVAISLDDTSKVLVFGGYGGGRHHNDLFEIDIDSNTVTCRACDQNDDEHVDYEDIIMGRSFCPVVKIATNRYLIHGGYCNYTSDGNPNLSDAWILDTSDVNNHQYKFTKFKQQGQVPPAVESHSLVYYNGHVILYGGSSVLDGDDLGQKYSDVYVLNIETGQWSKLRMDESIDKHPGALTGHSCHMIENTNQMILYGGYNRNEETNNNIWILHIVLPDETRFFKEYSYWEQVTLSPHNTFLPHCTLYHRSVLVENKKLFVYGGSRDWNNQQLSNQFVVFDLEKKIWKRIDDDKEYFCCKTNRESGALLSLYGHTLTYLPQSKKFVATGGTSFECSSDNYKSLAEFVGVFHQLLQ</sequence>
<dbReference type="SUPFAM" id="SSF49562">
    <property type="entry name" value="C2 domain (Calcium/lipid-binding domain, CaLB)"/>
    <property type="match status" value="1"/>
</dbReference>
<dbReference type="CDD" id="cd00030">
    <property type="entry name" value="C2"/>
    <property type="match status" value="1"/>
</dbReference>
<feature type="compositionally biased region" description="Basic and acidic residues" evidence="3">
    <location>
        <begin position="140"/>
        <end position="149"/>
    </location>
</feature>
<dbReference type="EMBL" id="PYSW02000012">
    <property type="protein sequence ID" value="KAG2387665.1"/>
    <property type="molecule type" value="Genomic_DNA"/>
</dbReference>
<evidence type="ECO:0000313" key="5">
    <source>
        <dbReference type="EMBL" id="KAG2387665.1"/>
    </source>
</evidence>
<dbReference type="Gene3D" id="2.60.40.150">
    <property type="entry name" value="C2 domain"/>
    <property type="match status" value="1"/>
</dbReference>
<evidence type="ECO:0000256" key="1">
    <source>
        <dbReference type="ARBA" id="ARBA00022441"/>
    </source>
</evidence>
<dbReference type="Pfam" id="PF24981">
    <property type="entry name" value="Beta-prop_ATRN-LZTR1"/>
    <property type="match status" value="1"/>
</dbReference>
<dbReference type="InterPro" id="IPR056737">
    <property type="entry name" value="Beta-prop_ATRN-MKLN-like"/>
</dbReference>
<dbReference type="SUPFAM" id="SSF117281">
    <property type="entry name" value="Kelch motif"/>
    <property type="match status" value="1"/>
</dbReference>
<dbReference type="GeneID" id="68093715"/>
<dbReference type="Gene3D" id="2.120.10.80">
    <property type="entry name" value="Kelch-type beta propeller"/>
    <property type="match status" value="2"/>
</dbReference>
<evidence type="ECO:0000256" key="2">
    <source>
        <dbReference type="ARBA" id="ARBA00022737"/>
    </source>
</evidence>
<proteinExistence type="predicted"/>
<dbReference type="Pfam" id="PF00168">
    <property type="entry name" value="C2"/>
    <property type="match status" value="1"/>
</dbReference>
<comment type="caution">
    <text evidence="5">The sequence shown here is derived from an EMBL/GenBank/DDBJ whole genome shotgun (WGS) entry which is preliminary data.</text>
</comment>
<feature type="compositionally biased region" description="Low complexity" evidence="3">
    <location>
        <begin position="181"/>
        <end position="207"/>
    </location>
</feature>
<feature type="region of interest" description="Disordered" evidence="3">
    <location>
        <begin position="140"/>
        <end position="215"/>
    </location>
</feature>